<dbReference type="OrthoDB" id="2419124at2759"/>
<dbReference type="AlphaFoldDB" id="A0A9W4SWY6"/>
<protein>
    <submittedName>
        <fullName evidence="2">9448_t:CDS:1</fullName>
    </submittedName>
</protein>
<organism evidence="2 3">
    <name type="scientific">Funneliformis geosporum</name>
    <dbReference type="NCBI Taxonomy" id="1117311"/>
    <lineage>
        <taxon>Eukaryota</taxon>
        <taxon>Fungi</taxon>
        <taxon>Fungi incertae sedis</taxon>
        <taxon>Mucoromycota</taxon>
        <taxon>Glomeromycotina</taxon>
        <taxon>Glomeromycetes</taxon>
        <taxon>Glomerales</taxon>
        <taxon>Glomeraceae</taxon>
        <taxon>Funneliformis</taxon>
    </lineage>
</organism>
<dbReference type="Gene3D" id="3.40.50.1010">
    <property type="entry name" value="5'-nuclease"/>
    <property type="match status" value="1"/>
</dbReference>
<gene>
    <name evidence="2" type="ORF">FWILDA_LOCUS11685</name>
</gene>
<feature type="domain" description="NYN" evidence="1">
    <location>
        <begin position="38"/>
        <end position="193"/>
    </location>
</feature>
<dbReference type="Proteomes" id="UP001153678">
    <property type="component" value="Unassembled WGS sequence"/>
</dbReference>
<dbReference type="InterPro" id="IPR021139">
    <property type="entry name" value="NYN"/>
</dbReference>
<sequence length="294" mass="33828">MSTSSSSAKLHQELNILPLASNQPVAVERISKGNTGLVYVLIDHSNVYVEGKFIVGALERIYDRSRNTYYMKQLTIDFGCFLTALQRNRKLGNNPIIVGPRPSTNDSLWKTIREQEYKVTIYDRISVNKEVRVDTKITVSMVINSLVKIKNPGILILAAGDGDYVPALEEIMKAGWKVEIRFWTLSTSRHLKNLKVGELKTTFIPLDSEYKSFTFGFGPEPTKRKKVLEITHNKDKTLENKDLLKCYVGIRSFCWWHKVNNGILQMYFNTNADLKMANRWLVKNFMEIQVWQKS</sequence>
<accession>A0A9W4SWY6</accession>
<reference evidence="2" key="1">
    <citation type="submission" date="2022-08" db="EMBL/GenBank/DDBJ databases">
        <authorList>
            <person name="Kallberg Y."/>
            <person name="Tangrot J."/>
            <person name="Rosling A."/>
        </authorList>
    </citation>
    <scope>NUCLEOTIDE SEQUENCE</scope>
    <source>
        <strain evidence="2">Wild A</strain>
    </source>
</reference>
<name>A0A9W4SWY6_9GLOM</name>
<comment type="caution">
    <text evidence="2">The sequence shown here is derived from an EMBL/GenBank/DDBJ whole genome shotgun (WGS) entry which is preliminary data.</text>
</comment>
<dbReference type="Pfam" id="PF01936">
    <property type="entry name" value="NYN"/>
    <property type="match status" value="1"/>
</dbReference>
<evidence type="ECO:0000313" key="3">
    <source>
        <dbReference type="Proteomes" id="UP001153678"/>
    </source>
</evidence>
<evidence type="ECO:0000259" key="1">
    <source>
        <dbReference type="Pfam" id="PF01936"/>
    </source>
</evidence>
<keyword evidence="3" id="KW-1185">Reference proteome</keyword>
<dbReference type="EMBL" id="CAMKVN010003412">
    <property type="protein sequence ID" value="CAI2184654.1"/>
    <property type="molecule type" value="Genomic_DNA"/>
</dbReference>
<proteinExistence type="predicted"/>
<dbReference type="GO" id="GO:0004540">
    <property type="term" value="F:RNA nuclease activity"/>
    <property type="evidence" value="ECO:0007669"/>
    <property type="project" value="InterPro"/>
</dbReference>
<evidence type="ECO:0000313" key="2">
    <source>
        <dbReference type="EMBL" id="CAI2184654.1"/>
    </source>
</evidence>